<feature type="signal peptide" evidence="9">
    <location>
        <begin position="1"/>
        <end position="22"/>
    </location>
</feature>
<gene>
    <name evidence="11" type="primary">LOC115218003</name>
</gene>
<dbReference type="PRINTS" id="PR00846">
    <property type="entry name" value="GLHYDRLASE56"/>
</dbReference>
<keyword evidence="9" id="KW-0732">Signal</keyword>
<evidence type="ECO:0000256" key="9">
    <source>
        <dbReference type="SAM" id="SignalP"/>
    </source>
</evidence>
<dbReference type="GO" id="GO:0004415">
    <property type="term" value="F:hyalurononglucosaminidase activity"/>
    <property type="evidence" value="ECO:0007669"/>
    <property type="project" value="UniProtKB-UniRule"/>
</dbReference>
<dbReference type="EC" id="3.2.1.35" evidence="8"/>
<feature type="disulfide bond" evidence="7">
    <location>
        <begin position="422"/>
        <end position="431"/>
    </location>
</feature>
<dbReference type="FunFam" id="3.20.20.70:FF:000065">
    <property type="entry name" value="Hyaluronidase"/>
    <property type="match status" value="1"/>
</dbReference>
<dbReference type="InterPro" id="IPR013785">
    <property type="entry name" value="Aldolase_TIM"/>
</dbReference>
<proteinExistence type="inferred from homology"/>
<evidence type="ECO:0000256" key="1">
    <source>
        <dbReference type="ARBA" id="ARBA00008871"/>
    </source>
</evidence>
<feature type="chain" id="PRO_5028125966" description="Hyaluronidase" evidence="9">
    <location>
        <begin position="23"/>
        <end position="436"/>
    </location>
</feature>
<evidence type="ECO:0000256" key="5">
    <source>
        <dbReference type="PIRNR" id="PIRNR038193"/>
    </source>
</evidence>
<dbReference type="PANTHER" id="PTHR11769">
    <property type="entry name" value="HYALURONIDASE"/>
    <property type="match status" value="1"/>
</dbReference>
<evidence type="ECO:0000313" key="11">
    <source>
        <dbReference type="RefSeq" id="XP_029643608.1"/>
    </source>
</evidence>
<evidence type="ECO:0000256" key="4">
    <source>
        <dbReference type="ARBA" id="ARBA00023295"/>
    </source>
</evidence>
<evidence type="ECO:0000256" key="8">
    <source>
        <dbReference type="RuleBase" id="RU610713"/>
    </source>
</evidence>
<evidence type="ECO:0000256" key="2">
    <source>
        <dbReference type="ARBA" id="ARBA00022801"/>
    </source>
</evidence>
<evidence type="ECO:0000256" key="3">
    <source>
        <dbReference type="ARBA" id="ARBA00023157"/>
    </source>
</evidence>
<comment type="catalytic activity">
    <reaction evidence="8">
        <text>Random hydrolysis of (1-&gt;4)-linkages between N-acetyl-beta-D-glucosamine and D-glucuronate residues in hyaluronate.</text>
        <dbReference type="EC" id="3.2.1.35"/>
    </reaction>
</comment>
<dbReference type="PANTHER" id="PTHR11769:SF35">
    <property type="entry name" value="HYALURONIDASE"/>
    <property type="match status" value="1"/>
</dbReference>
<evidence type="ECO:0000313" key="10">
    <source>
        <dbReference type="Proteomes" id="UP000515154"/>
    </source>
</evidence>
<accession>A0A6P7SYX5</accession>
<keyword evidence="4 8" id="KW-0326">Glycosidase</keyword>
<dbReference type="InterPro" id="IPR018155">
    <property type="entry name" value="Hyaluronidase"/>
</dbReference>
<feature type="disulfide bond" evidence="7">
    <location>
        <begin position="41"/>
        <end position="322"/>
    </location>
</feature>
<reference evidence="11" key="1">
    <citation type="submission" date="2025-08" db="UniProtKB">
        <authorList>
            <consortium name="RefSeq"/>
        </authorList>
    </citation>
    <scope>IDENTIFICATION</scope>
</reference>
<dbReference type="AlphaFoldDB" id="A0A6P7SYX5"/>
<feature type="active site" description="Proton donor" evidence="6">
    <location>
        <position position="129"/>
    </location>
</feature>
<keyword evidence="2 8" id="KW-0378">Hydrolase</keyword>
<feature type="disulfide bond" evidence="7">
    <location>
        <begin position="352"/>
        <end position="420"/>
    </location>
</feature>
<dbReference type="SUPFAM" id="SSF51445">
    <property type="entry name" value="(Trans)glycosidases"/>
    <property type="match status" value="1"/>
</dbReference>
<organism evidence="10 11">
    <name type="scientific">Octopus sinensis</name>
    <name type="common">East Asian common octopus</name>
    <dbReference type="NCBI Taxonomy" id="2607531"/>
    <lineage>
        <taxon>Eukaryota</taxon>
        <taxon>Metazoa</taxon>
        <taxon>Spiralia</taxon>
        <taxon>Lophotrochozoa</taxon>
        <taxon>Mollusca</taxon>
        <taxon>Cephalopoda</taxon>
        <taxon>Coleoidea</taxon>
        <taxon>Octopodiformes</taxon>
        <taxon>Octopoda</taxon>
        <taxon>Incirrata</taxon>
        <taxon>Octopodidae</taxon>
        <taxon>Octopus</taxon>
    </lineage>
</organism>
<protein>
    <recommendedName>
        <fullName evidence="8">Hyaluronidase</fullName>
        <ecNumber evidence="8">3.2.1.35</ecNumber>
    </recommendedName>
</protein>
<sequence length="436" mass="50981">MFSLNLVWILCVIFISPGTSLSEKLFGRAFAVIWNAPSEVCERHHGIKFNFDHYNIIQNTGDHFQGDKMVIFYEKQLGLYPFISPNGTHVNGGIPQLHNLKEHLKQTKLDVEKVIPSKNFKGPAVIDWENWRPLYERNFGDKRIYKKLAIADVQKQHPSWNVAEVNFDAEIQFDEAARKLMSSTLELGEKLRSDGRWGFYGFPRIYQKIPEQTRIANDRLGWLFSLSSALYPSIYLHSKNDTWLKHFHFVVNTLNETFRIYDKFSFKNKTFVVPYVRFRYEHPEVLFTKAELLLSMTIPAATGSAGVIIWDSSFSYRNREHCKTLKNYVTTTLGPFIKKLTETFQYCSEHLCNGNGRCVKSWGTIGDSTYWRNSKGEFNTFEDLKLNEFDRRELKTLLNIVNNATESHLLKREIKDMFTCKCYTKWTGKHCDNRRP</sequence>
<keyword evidence="3 7" id="KW-1015">Disulfide bond</keyword>
<name>A0A6P7SYX5_9MOLL</name>
<dbReference type="PIRSF" id="PIRSF038193">
    <property type="entry name" value="Hyaluronidase"/>
    <property type="match status" value="1"/>
</dbReference>
<evidence type="ECO:0000256" key="7">
    <source>
        <dbReference type="PIRSR" id="PIRSR038193-3"/>
    </source>
</evidence>
<comment type="similarity">
    <text evidence="1 5 8">Belongs to the glycosyl hydrolase 56 family.</text>
</comment>
<keyword evidence="10" id="KW-1185">Reference proteome</keyword>
<dbReference type="GO" id="GO:0005975">
    <property type="term" value="P:carbohydrate metabolic process"/>
    <property type="evidence" value="ECO:0007669"/>
    <property type="project" value="UniProtKB-UniRule"/>
</dbReference>
<dbReference type="RefSeq" id="XP_029643608.1">
    <property type="nucleotide sequence ID" value="XM_029787748.2"/>
</dbReference>
<dbReference type="Proteomes" id="UP000515154">
    <property type="component" value="Linkage group LG12"/>
</dbReference>
<dbReference type="InterPro" id="IPR017853">
    <property type="entry name" value="GH"/>
</dbReference>
<dbReference type="GO" id="GO:0030214">
    <property type="term" value="P:hyaluronan catabolic process"/>
    <property type="evidence" value="ECO:0007669"/>
    <property type="project" value="TreeGrafter"/>
</dbReference>
<feature type="disulfide bond" evidence="7">
    <location>
        <begin position="347"/>
        <end position="358"/>
    </location>
</feature>
<dbReference type="KEGG" id="osn:115218003"/>
<dbReference type="Gene3D" id="3.20.20.70">
    <property type="entry name" value="Aldolase class I"/>
    <property type="match status" value="1"/>
</dbReference>
<dbReference type="Pfam" id="PF01630">
    <property type="entry name" value="Glyco_hydro_56"/>
    <property type="match status" value="1"/>
</dbReference>
<evidence type="ECO:0000256" key="6">
    <source>
        <dbReference type="PIRSR" id="PIRSR038193-1"/>
    </source>
</evidence>